<dbReference type="EMBL" id="JAPFFF010000004">
    <property type="protein sequence ID" value="KAK8891521.1"/>
    <property type="molecule type" value="Genomic_DNA"/>
</dbReference>
<gene>
    <name evidence="1" type="ORF">M9Y10_028733</name>
</gene>
<dbReference type="SUPFAM" id="SSF48403">
    <property type="entry name" value="Ankyrin repeat"/>
    <property type="match status" value="1"/>
</dbReference>
<dbReference type="InterPro" id="IPR026906">
    <property type="entry name" value="LRR_5"/>
</dbReference>
<evidence type="ECO:0000313" key="2">
    <source>
        <dbReference type="Proteomes" id="UP001470230"/>
    </source>
</evidence>
<evidence type="ECO:0000313" key="1">
    <source>
        <dbReference type="EMBL" id="KAK8891521.1"/>
    </source>
</evidence>
<protein>
    <submittedName>
        <fullName evidence="1">Uncharacterized protein</fullName>
    </submittedName>
</protein>
<dbReference type="Gene3D" id="3.40.50.12480">
    <property type="match status" value="3"/>
</dbReference>
<sequence>MDETSQSIINNDSSLNKDQTVLISQQKIQKYVDERRELYDILQAYLENTKFKGIYLDKLIKIINQPKYEENKEEFEHFLHLLVYIFDNHHRNESFNEKIFSIIKYYADKIKKNFSNFEIFEIFKNNKILLLFLFENSIICSDSIINLIINKIEKNGNRYCHFFYPEIKKFVDEEQIKKIEKEMIAKEPNIFDNFDQNRHKGENESYICHLIRQDSVEEFISHVNRSNIQLSSTIEPSIFETNSFLIKNNDISLIEYAAFFGSIQIFQYLKMNQVELKPSLWLYAIHSKNVELIHLLESYEVKPPNNDYEKCYIESIKCHHNDIADYIEMNLLPQNKKSEDVISSIFHYHNYSYFPSDFDNDDEFFYSYYYKFYTLADLLIKTKENEMEQLVNKEKYELGSIDCRDDNFVLYYYLLTKEKEIKKNYFCGNFLLTKIAIPSSITSINSYAFCQCRSLTHVAISASSIAEIENSLFIGCKSLKKIKIPSSVKKIYESPFYECTSLASIPIPFSLAENDNFYFEKCSKLTNVQIPSVITKIVESAFSECSSLNEVIISSSVTSIGNNAFSKCPSLVKIEIPSSVITIGNNAFSDCISLVEIQIPSSVITIGDNAFSNCQSLVKMQIPSSVTTIGKKAFSECVSLIKIKIPSSVTTIGETAFYMCSSLTQVELPSSLTSIATNLFCQCQKLVQISIPSSVTKIGVGAFGGCSSLAKVSIPSSVTEISMYAFARCSSLTQIKIPSSVTSINDSTFVKCTSLIFVSIPSSVTEICGEAFLGCLSLKQITIPPSVTKIDECAFSECYSLEEIIIPSSFTGYTNLDLPPNIRIIRK</sequence>
<name>A0ABR2KKB2_9EUKA</name>
<keyword evidence="2" id="KW-1185">Reference proteome</keyword>
<dbReference type="PANTHER" id="PTHR45661:SF3">
    <property type="entry name" value="IG-LIKE DOMAIN-CONTAINING PROTEIN"/>
    <property type="match status" value="1"/>
</dbReference>
<dbReference type="Gene3D" id="3.80.10.10">
    <property type="entry name" value="Ribonuclease Inhibitor"/>
    <property type="match status" value="2"/>
</dbReference>
<dbReference type="SUPFAM" id="SSF52058">
    <property type="entry name" value="L domain-like"/>
    <property type="match status" value="3"/>
</dbReference>
<comment type="caution">
    <text evidence="1">The sequence shown here is derived from an EMBL/GenBank/DDBJ whole genome shotgun (WGS) entry which is preliminary data.</text>
</comment>
<dbReference type="Pfam" id="PF13306">
    <property type="entry name" value="LRR_5"/>
    <property type="match status" value="2"/>
</dbReference>
<reference evidence="1 2" key="1">
    <citation type="submission" date="2024-04" db="EMBL/GenBank/DDBJ databases">
        <title>Tritrichomonas musculus Genome.</title>
        <authorList>
            <person name="Alves-Ferreira E."/>
            <person name="Grigg M."/>
            <person name="Lorenzi H."/>
            <person name="Galac M."/>
        </authorList>
    </citation>
    <scope>NUCLEOTIDE SEQUENCE [LARGE SCALE GENOMIC DNA]</scope>
    <source>
        <strain evidence="1 2">EAF2021</strain>
    </source>
</reference>
<dbReference type="InterPro" id="IPR053139">
    <property type="entry name" value="Surface_bspA-like"/>
</dbReference>
<accession>A0ABR2KKB2</accession>
<dbReference type="InterPro" id="IPR036770">
    <property type="entry name" value="Ankyrin_rpt-contain_sf"/>
</dbReference>
<dbReference type="Proteomes" id="UP001470230">
    <property type="component" value="Unassembled WGS sequence"/>
</dbReference>
<dbReference type="InterPro" id="IPR032675">
    <property type="entry name" value="LRR_dom_sf"/>
</dbReference>
<proteinExistence type="predicted"/>
<organism evidence="1 2">
    <name type="scientific">Tritrichomonas musculus</name>
    <dbReference type="NCBI Taxonomy" id="1915356"/>
    <lineage>
        <taxon>Eukaryota</taxon>
        <taxon>Metamonada</taxon>
        <taxon>Parabasalia</taxon>
        <taxon>Tritrichomonadida</taxon>
        <taxon>Tritrichomonadidae</taxon>
        <taxon>Tritrichomonas</taxon>
    </lineage>
</organism>
<dbReference type="PANTHER" id="PTHR45661">
    <property type="entry name" value="SURFACE ANTIGEN"/>
    <property type="match status" value="1"/>
</dbReference>